<dbReference type="PROSITE" id="PS50114">
    <property type="entry name" value="GATA_ZN_FINGER_2"/>
    <property type="match status" value="1"/>
</dbReference>
<proteinExistence type="inferred from homology"/>
<protein>
    <recommendedName>
        <fullName evidence="7">GATA-type domain-containing protein</fullName>
    </recommendedName>
</protein>
<reference evidence="8" key="1">
    <citation type="journal article" date="2020" name="bioRxiv">
        <title>Comparative genomics of Chlamydomonas.</title>
        <authorList>
            <person name="Craig R.J."/>
            <person name="Hasan A.R."/>
            <person name="Ness R.W."/>
            <person name="Keightley P.D."/>
        </authorList>
    </citation>
    <scope>NUCLEOTIDE SEQUENCE</scope>
    <source>
        <strain evidence="8">CCAP 11/70</strain>
    </source>
</reference>
<comment type="caution">
    <text evidence="8">The sequence shown here is derived from an EMBL/GenBank/DDBJ whole genome shotgun (WGS) entry which is preliminary data.</text>
</comment>
<dbReference type="GO" id="GO:0006355">
    <property type="term" value="P:regulation of DNA-templated transcription"/>
    <property type="evidence" value="ECO:0007669"/>
    <property type="project" value="InterPro"/>
</dbReference>
<feature type="region of interest" description="Disordered" evidence="6">
    <location>
        <begin position="182"/>
        <end position="234"/>
    </location>
</feature>
<evidence type="ECO:0000256" key="2">
    <source>
        <dbReference type="ARBA" id="ARBA00022723"/>
    </source>
</evidence>
<evidence type="ECO:0000256" key="5">
    <source>
        <dbReference type="PROSITE-ProRule" id="PRU00094"/>
    </source>
</evidence>
<gene>
    <name evidence="8" type="ORF">HYH03_005887</name>
</gene>
<keyword evidence="4" id="KW-0862">Zinc</keyword>
<keyword evidence="2" id="KW-0479">Metal-binding</keyword>
<keyword evidence="9" id="KW-1185">Reference proteome</keyword>
<dbReference type="EMBL" id="JAEHOE010000021">
    <property type="protein sequence ID" value="KAG2495957.1"/>
    <property type="molecule type" value="Genomic_DNA"/>
</dbReference>
<feature type="region of interest" description="Disordered" evidence="6">
    <location>
        <begin position="329"/>
        <end position="368"/>
    </location>
</feature>
<dbReference type="AlphaFoldDB" id="A0A836C1J7"/>
<evidence type="ECO:0000256" key="3">
    <source>
        <dbReference type="ARBA" id="ARBA00022771"/>
    </source>
</evidence>
<evidence type="ECO:0000259" key="7">
    <source>
        <dbReference type="PROSITE" id="PS50114"/>
    </source>
</evidence>
<dbReference type="InterPro" id="IPR051140">
    <property type="entry name" value="GATA_TF"/>
</dbReference>
<sequence>MAPAPAFESSSVLSAFFSASAAPLVERVCNGANSWAAGCSTKPVCAQRSASFLDAEDCLTCSSRACFLIPEDSYLPGQENVQAATACPHQRAASCPCALSNGLAATQPLLGALPEPLAPACPAFTVLSGEDEFVAASVCFEKAVQALEMVDLPAPQPAPPRRSDISGGGCCAAGAASVAGSTCPSPLEQPSAPARCGSPLEPSPAASGNASDQGSGDAAADSDPASASDGTSARAGAGAVDSAAVLAGQAWAYAAAVQAAEQAQAEEGAAEVAEAAPAAPAPRAFHHKTGGPCDHCGATESPQWRRGPAHRPTLCNACGTRFRRTGQLNPANMAPGPRTAAPPPPPVLLGKRVSKPTAAAAKRGRGYY</sequence>
<dbReference type="GO" id="GO:0043565">
    <property type="term" value="F:sequence-specific DNA binding"/>
    <property type="evidence" value="ECO:0007669"/>
    <property type="project" value="InterPro"/>
</dbReference>
<dbReference type="CDD" id="cd00202">
    <property type="entry name" value="ZnF_GATA"/>
    <property type="match status" value="1"/>
</dbReference>
<evidence type="ECO:0000256" key="4">
    <source>
        <dbReference type="ARBA" id="ARBA00022833"/>
    </source>
</evidence>
<evidence type="ECO:0000256" key="1">
    <source>
        <dbReference type="ARBA" id="ARBA00005694"/>
    </source>
</evidence>
<dbReference type="InterPro" id="IPR013088">
    <property type="entry name" value="Znf_NHR/GATA"/>
</dbReference>
<evidence type="ECO:0000313" key="9">
    <source>
        <dbReference type="Proteomes" id="UP000612055"/>
    </source>
</evidence>
<feature type="compositionally biased region" description="Low complexity" evidence="6">
    <location>
        <begin position="205"/>
        <end position="234"/>
    </location>
</feature>
<dbReference type="Pfam" id="PF00320">
    <property type="entry name" value="GATA"/>
    <property type="match status" value="1"/>
</dbReference>
<dbReference type="PANTHER" id="PTHR45658">
    <property type="entry name" value="GATA TRANSCRIPTION FACTOR"/>
    <property type="match status" value="1"/>
</dbReference>
<dbReference type="Proteomes" id="UP000612055">
    <property type="component" value="Unassembled WGS sequence"/>
</dbReference>
<dbReference type="OrthoDB" id="515401at2759"/>
<dbReference type="SUPFAM" id="SSF57716">
    <property type="entry name" value="Glucocorticoid receptor-like (DNA-binding domain)"/>
    <property type="match status" value="1"/>
</dbReference>
<comment type="similarity">
    <text evidence="1">Belongs to the type IV zinc-finger family. Class A subfamily.</text>
</comment>
<dbReference type="GO" id="GO:0008270">
    <property type="term" value="F:zinc ion binding"/>
    <property type="evidence" value="ECO:0007669"/>
    <property type="project" value="UniProtKB-KW"/>
</dbReference>
<feature type="domain" description="GATA-type" evidence="7">
    <location>
        <begin position="287"/>
        <end position="333"/>
    </location>
</feature>
<evidence type="ECO:0000256" key="6">
    <source>
        <dbReference type="SAM" id="MobiDB-lite"/>
    </source>
</evidence>
<keyword evidence="3 5" id="KW-0863">Zinc-finger</keyword>
<name>A0A836C1J7_9CHLO</name>
<evidence type="ECO:0000313" key="8">
    <source>
        <dbReference type="EMBL" id="KAG2495957.1"/>
    </source>
</evidence>
<dbReference type="SMART" id="SM00401">
    <property type="entry name" value="ZnF_GATA"/>
    <property type="match status" value="1"/>
</dbReference>
<organism evidence="8 9">
    <name type="scientific">Edaphochlamys debaryana</name>
    <dbReference type="NCBI Taxonomy" id="47281"/>
    <lineage>
        <taxon>Eukaryota</taxon>
        <taxon>Viridiplantae</taxon>
        <taxon>Chlorophyta</taxon>
        <taxon>core chlorophytes</taxon>
        <taxon>Chlorophyceae</taxon>
        <taxon>CS clade</taxon>
        <taxon>Chlamydomonadales</taxon>
        <taxon>Chlamydomonadales incertae sedis</taxon>
        <taxon>Edaphochlamys</taxon>
    </lineage>
</organism>
<accession>A0A836C1J7</accession>
<dbReference type="Gene3D" id="3.30.50.10">
    <property type="entry name" value="Erythroid Transcription Factor GATA-1, subunit A"/>
    <property type="match status" value="1"/>
</dbReference>
<dbReference type="InterPro" id="IPR000679">
    <property type="entry name" value="Znf_GATA"/>
</dbReference>